<dbReference type="InterPro" id="IPR010982">
    <property type="entry name" value="Lambda_DNA-bd_dom_sf"/>
</dbReference>
<proteinExistence type="predicted"/>
<dbReference type="PROSITE" id="PS50943">
    <property type="entry name" value="HTH_CROC1"/>
    <property type="match status" value="1"/>
</dbReference>
<sequence>MSKWENSISYPDFHRLILFSDFFNVSLDGFMKGEQIVISHL</sequence>
<dbReference type="EMBL" id="CP071250">
    <property type="protein sequence ID" value="UUF09660.1"/>
    <property type="molecule type" value="Genomic_DNA"/>
</dbReference>
<evidence type="ECO:0000259" key="1">
    <source>
        <dbReference type="PROSITE" id="PS50943"/>
    </source>
</evidence>
<feature type="domain" description="HTH cro/C1-type" evidence="1">
    <location>
        <begin position="2"/>
        <end position="30"/>
    </location>
</feature>
<accession>A0A9Q9CJ75</accession>
<gene>
    <name evidence="2" type="ORF">J0J69_09820</name>
    <name evidence="3" type="ORF">J0J70_04060</name>
</gene>
<dbReference type="RefSeq" id="WP_201023098.1">
    <property type="nucleotide sequence ID" value="NZ_CP071250.1"/>
</dbReference>
<dbReference type="AlphaFoldDB" id="A0A9Q9CJ75"/>
<dbReference type="Proteomes" id="UP001058072">
    <property type="component" value="Chromosome"/>
</dbReference>
<dbReference type="Proteomes" id="UP001058016">
    <property type="component" value="Chromosome"/>
</dbReference>
<evidence type="ECO:0000313" key="2">
    <source>
        <dbReference type="EMBL" id="UUF07292.1"/>
    </source>
</evidence>
<evidence type="ECO:0000313" key="5">
    <source>
        <dbReference type="Proteomes" id="UP001058072"/>
    </source>
</evidence>
<dbReference type="GO" id="GO:0003677">
    <property type="term" value="F:DNA binding"/>
    <property type="evidence" value="ECO:0007669"/>
    <property type="project" value="InterPro"/>
</dbReference>
<name>A0A9Q9CJ75_9FIRM</name>
<organism evidence="3 5">
    <name type="scientific">Turicibacter bilis</name>
    <dbReference type="NCBI Taxonomy" id="2735723"/>
    <lineage>
        <taxon>Bacteria</taxon>
        <taxon>Bacillati</taxon>
        <taxon>Bacillota</taxon>
        <taxon>Erysipelotrichia</taxon>
        <taxon>Erysipelotrichales</taxon>
        <taxon>Turicibacteraceae</taxon>
        <taxon>Turicibacter</taxon>
    </lineage>
</organism>
<protein>
    <submittedName>
        <fullName evidence="3">Helix-turn-helix transcriptional regulator</fullName>
    </submittedName>
</protein>
<reference evidence="3 4" key="1">
    <citation type="submission" date="2021-03" db="EMBL/GenBank/DDBJ databases">
        <title>Comparative Genomics and Metabolomics in the genus Turicibacter.</title>
        <authorList>
            <person name="Maki J."/>
            <person name="Looft T."/>
        </authorList>
    </citation>
    <scope>NUCLEOTIDE SEQUENCE</scope>
    <source>
        <strain evidence="3">ISU324</strain>
        <strain evidence="2 4">MMM721</strain>
    </source>
</reference>
<dbReference type="InterPro" id="IPR001387">
    <property type="entry name" value="Cro/C1-type_HTH"/>
</dbReference>
<dbReference type="Gene3D" id="1.10.260.40">
    <property type="entry name" value="lambda repressor-like DNA-binding domains"/>
    <property type="match status" value="1"/>
</dbReference>
<evidence type="ECO:0000313" key="3">
    <source>
        <dbReference type="EMBL" id="UUF09660.1"/>
    </source>
</evidence>
<dbReference type="EMBL" id="CP071249">
    <property type="protein sequence ID" value="UUF07292.1"/>
    <property type="molecule type" value="Genomic_DNA"/>
</dbReference>
<evidence type="ECO:0000313" key="4">
    <source>
        <dbReference type="Proteomes" id="UP001058016"/>
    </source>
</evidence>
<keyword evidence="4" id="KW-1185">Reference proteome</keyword>